<evidence type="ECO:0000313" key="2">
    <source>
        <dbReference type="Proteomes" id="UP001319846"/>
    </source>
</evidence>
<gene>
    <name evidence="1" type="ORF">HW452_13255</name>
</gene>
<reference evidence="1" key="1">
    <citation type="submission" date="2020-06" db="EMBL/GenBank/DDBJ databases">
        <title>Whole Genome Sequence of Halomonas aquamarina MB598.</title>
        <authorList>
            <person name="Pervaiz M."/>
            <person name="Fariq A."/>
            <person name="Yasmin A."/>
            <person name="Welch M."/>
        </authorList>
    </citation>
    <scope>NUCLEOTIDE SEQUENCE</scope>
    <source>
        <strain evidence="1">MB598</strain>
    </source>
</reference>
<keyword evidence="2" id="KW-1185">Reference proteome</keyword>
<dbReference type="Proteomes" id="UP001319846">
    <property type="component" value="Unassembled WGS sequence"/>
</dbReference>
<protein>
    <submittedName>
        <fullName evidence="1">Response regulator</fullName>
    </submittedName>
</protein>
<evidence type="ECO:0000313" key="1">
    <source>
        <dbReference type="EMBL" id="MBZ5488492.1"/>
    </source>
</evidence>
<comment type="caution">
    <text evidence="1">The sequence shown here is derived from an EMBL/GenBank/DDBJ whole genome shotgun (WGS) entry which is preliminary data.</text>
</comment>
<accession>A0ACC5VWP6</accession>
<dbReference type="EMBL" id="JABYQT010000008">
    <property type="protein sequence ID" value="MBZ5488492.1"/>
    <property type="molecule type" value="Genomic_DNA"/>
</dbReference>
<proteinExistence type="predicted"/>
<sequence length="118" mass="12457">MRILVVDDDSLAGEITAAYLEALGHEPVIALDAMEAASQLDTHADIALIVSDMHMPLIDGLALLAMLREQGITLPFILLTGDAPPPGATRQPGLTACLQKDTDLDVALARAIEQAFKA</sequence>
<name>A0ACC5VWP6_9GAMM</name>
<organism evidence="1 2">
    <name type="scientific">Vreelandella aquamarina</name>
    <dbReference type="NCBI Taxonomy" id="77097"/>
    <lineage>
        <taxon>Bacteria</taxon>
        <taxon>Pseudomonadati</taxon>
        <taxon>Pseudomonadota</taxon>
        <taxon>Gammaproteobacteria</taxon>
        <taxon>Oceanospirillales</taxon>
        <taxon>Halomonadaceae</taxon>
        <taxon>Vreelandella</taxon>
    </lineage>
</organism>